<dbReference type="InterPro" id="IPR013088">
    <property type="entry name" value="Znf_NHR/GATA"/>
</dbReference>
<evidence type="ECO:0000256" key="6">
    <source>
        <dbReference type="ARBA" id="ARBA00023163"/>
    </source>
</evidence>
<dbReference type="VEuPathDB" id="FungiDB:SJAG_04249"/>
<sequence length="601" mass="65531">MNYPAYDNTPVSSGVVMPAQGSERPALQQRYTEPSQYPPYASNPLGSSPAQSQYSHSFVYPRSEGLHKDLYAEGSWSLPNFYTSPRSAPLAGDFVDQNLSKSVGRPYPEPLNTNFGSVPISESSSQTPIWRQEQFSDVYSDEVSSMLMLNAPEKTPPFTHLNTPSSAALDTPLQLLFNGDSNLENAQLSLFPQTDRECQNALLGNMASSNGSAYSPNMGVVPTAPVPANQGFSQNTNSKSIGDVNVACSPYGEQATIGYPLNMQESIASLPSLSESAASLDSVFAFENVLQSYDSPELVNSALYNPSLSNGYMPNTGSSLLLPNENVQMQQQQQQQQRQMNFAPMRSPAIGSDPSQLSPTYPIVPQPNMGMKKDTAEENEGAPKSEDNAIQNSASSNPSRRRKTRDNICFNCKVTHTPLWRRTPDRKHFLCNACGLYAKQYGIMRPLLPRTKPAHNKDNAGLVCTNCQTKKTSLWRKSPQGQTVCNACGLYARLHGQNRPVNLRKEKISRRRRFRQSKTSPTASMASYSSESNTPSMPPQDVPTMSSMGAMDPMQMMPPAMSTAEFQNGLLAATGMNAGVPVSNVMYGNAPLNGGASYMPN</sequence>
<keyword evidence="7" id="KW-0539">Nucleus</keyword>
<dbReference type="Gene3D" id="3.30.50.10">
    <property type="entry name" value="Erythroid Transcription Factor GATA-1, subunit A"/>
    <property type="match status" value="2"/>
</dbReference>
<dbReference type="GeneID" id="7052513"/>
<keyword evidence="3 8" id="KW-0863">Zinc-finger</keyword>
<dbReference type="EMBL" id="KE651167">
    <property type="protein sequence ID" value="EEB09075.2"/>
    <property type="molecule type" value="Genomic_DNA"/>
</dbReference>
<evidence type="ECO:0000313" key="11">
    <source>
        <dbReference type="EMBL" id="EEB09075.2"/>
    </source>
</evidence>
<evidence type="ECO:0000313" key="12">
    <source>
        <dbReference type="JaponicusDB" id="SJAG_04249"/>
    </source>
</evidence>
<evidence type="ECO:0000259" key="10">
    <source>
        <dbReference type="PROSITE" id="PS50114"/>
    </source>
</evidence>
<dbReference type="HOGENOM" id="CLU_454282_0_0_1"/>
<dbReference type="CDD" id="cd00202">
    <property type="entry name" value="ZnF_GATA"/>
    <property type="match status" value="2"/>
</dbReference>
<comment type="subcellular location">
    <subcellularLocation>
        <location evidence="1">Nucleus</location>
    </subcellularLocation>
</comment>
<feature type="compositionally biased region" description="Polar residues" evidence="9">
    <location>
        <begin position="388"/>
        <end position="398"/>
    </location>
</feature>
<dbReference type="InterPro" id="IPR000679">
    <property type="entry name" value="Znf_GATA"/>
</dbReference>
<evidence type="ECO:0000256" key="5">
    <source>
        <dbReference type="ARBA" id="ARBA00023015"/>
    </source>
</evidence>
<dbReference type="PROSITE" id="PS50114">
    <property type="entry name" value="GATA_ZN_FINGER_2"/>
    <property type="match status" value="2"/>
</dbReference>
<dbReference type="GO" id="GO:0000978">
    <property type="term" value="F:RNA polymerase II cis-regulatory region sequence-specific DNA binding"/>
    <property type="evidence" value="ECO:0000318"/>
    <property type="project" value="GO_Central"/>
</dbReference>
<reference evidence="11 13" key="1">
    <citation type="journal article" date="2011" name="Science">
        <title>Comparative functional genomics of the fission yeasts.</title>
        <authorList>
            <person name="Rhind N."/>
            <person name="Chen Z."/>
            <person name="Yassour M."/>
            <person name="Thompson D.A."/>
            <person name="Haas B.J."/>
            <person name="Habib N."/>
            <person name="Wapinski I."/>
            <person name="Roy S."/>
            <person name="Lin M.F."/>
            <person name="Heiman D.I."/>
            <person name="Young S.K."/>
            <person name="Furuya K."/>
            <person name="Guo Y."/>
            <person name="Pidoux A."/>
            <person name="Chen H.M."/>
            <person name="Robbertse B."/>
            <person name="Goldberg J.M."/>
            <person name="Aoki K."/>
            <person name="Bayne E.H."/>
            <person name="Berlin A.M."/>
            <person name="Desjardins C.A."/>
            <person name="Dobbs E."/>
            <person name="Dukaj L."/>
            <person name="Fan L."/>
            <person name="FitzGerald M.G."/>
            <person name="French C."/>
            <person name="Gujja S."/>
            <person name="Hansen K."/>
            <person name="Keifenheim D."/>
            <person name="Levin J.Z."/>
            <person name="Mosher R.A."/>
            <person name="Mueller C.A."/>
            <person name="Pfiffner J."/>
            <person name="Priest M."/>
            <person name="Russ C."/>
            <person name="Smialowska A."/>
            <person name="Swoboda P."/>
            <person name="Sykes S.M."/>
            <person name="Vaughn M."/>
            <person name="Vengrova S."/>
            <person name="Yoder R."/>
            <person name="Zeng Q."/>
            <person name="Allshire R."/>
            <person name="Baulcombe D."/>
            <person name="Birren B.W."/>
            <person name="Brown W."/>
            <person name="Ekwall K."/>
            <person name="Kellis M."/>
            <person name="Leatherwood J."/>
            <person name="Levin H."/>
            <person name="Margalit H."/>
            <person name="Martienssen R."/>
            <person name="Nieduszynski C.A."/>
            <person name="Spatafora J.W."/>
            <person name="Friedman N."/>
            <person name="Dalgaard J.Z."/>
            <person name="Baumann P."/>
            <person name="Niki H."/>
            <person name="Regev A."/>
            <person name="Nusbaum C."/>
        </authorList>
    </citation>
    <scope>NUCLEOTIDE SEQUENCE [LARGE SCALE GENOMIC DNA]</scope>
    <source>
        <strain evidence="13">yFS275 / FY16936</strain>
    </source>
</reference>
<feature type="compositionally biased region" description="Basic residues" evidence="9">
    <location>
        <begin position="507"/>
        <end position="516"/>
    </location>
</feature>
<evidence type="ECO:0000313" key="13">
    <source>
        <dbReference type="Proteomes" id="UP000001744"/>
    </source>
</evidence>
<dbReference type="SUPFAM" id="SSF57716">
    <property type="entry name" value="Glucocorticoid receptor-like (DNA-binding domain)"/>
    <property type="match status" value="2"/>
</dbReference>
<feature type="compositionally biased region" description="Basic and acidic residues" evidence="9">
    <location>
        <begin position="371"/>
        <end position="387"/>
    </location>
</feature>
<gene>
    <name evidence="12" type="primary">fil1</name>
    <name evidence="11" type="ORF">SJAG_04249</name>
</gene>
<dbReference type="Pfam" id="PF00320">
    <property type="entry name" value="GATA"/>
    <property type="match status" value="2"/>
</dbReference>
<keyword evidence="4" id="KW-0862">Zinc</keyword>
<evidence type="ECO:0000256" key="7">
    <source>
        <dbReference type="ARBA" id="ARBA00023242"/>
    </source>
</evidence>
<dbReference type="PANTHER" id="PTHR10071">
    <property type="entry name" value="TRANSCRIPTION FACTOR GATA FAMILY MEMBER"/>
    <property type="match status" value="1"/>
</dbReference>
<feature type="domain" description="GATA-type" evidence="10">
    <location>
        <begin position="458"/>
        <end position="511"/>
    </location>
</feature>
<evidence type="ECO:0000256" key="4">
    <source>
        <dbReference type="ARBA" id="ARBA00022833"/>
    </source>
</evidence>
<feature type="compositionally biased region" description="Polar residues" evidence="9">
    <location>
        <begin position="521"/>
        <end position="535"/>
    </location>
</feature>
<keyword evidence="6" id="KW-0804">Transcription</keyword>
<dbReference type="eggNOG" id="KOG1601">
    <property type="taxonomic scope" value="Eukaryota"/>
</dbReference>
<evidence type="ECO:0000256" key="8">
    <source>
        <dbReference type="PROSITE-ProRule" id="PRU00094"/>
    </source>
</evidence>
<dbReference type="OrthoDB" id="515401at2759"/>
<dbReference type="STRING" id="402676.B6K6C1"/>
<feature type="domain" description="GATA-type" evidence="10">
    <location>
        <begin position="403"/>
        <end position="457"/>
    </location>
</feature>
<dbReference type="AlphaFoldDB" id="B6K6C1"/>
<dbReference type="Proteomes" id="UP000001744">
    <property type="component" value="Unassembled WGS sequence"/>
</dbReference>
<keyword evidence="2" id="KW-0479">Metal-binding</keyword>
<dbReference type="PRINTS" id="PR00619">
    <property type="entry name" value="GATAZNFINGER"/>
</dbReference>
<dbReference type="GO" id="GO:0000981">
    <property type="term" value="F:DNA-binding transcription factor activity, RNA polymerase II-specific"/>
    <property type="evidence" value="ECO:0000318"/>
    <property type="project" value="GO_Central"/>
</dbReference>
<feature type="region of interest" description="Disordered" evidence="9">
    <location>
        <begin position="507"/>
        <end position="547"/>
    </location>
</feature>
<evidence type="ECO:0000256" key="1">
    <source>
        <dbReference type="ARBA" id="ARBA00004123"/>
    </source>
</evidence>
<keyword evidence="5" id="KW-0805">Transcription regulation</keyword>
<dbReference type="GO" id="GO:0000122">
    <property type="term" value="P:negative regulation of transcription by RNA polymerase II"/>
    <property type="evidence" value="ECO:0000318"/>
    <property type="project" value="GO_Central"/>
</dbReference>
<name>B6K6C1_SCHJY</name>
<feature type="region of interest" description="Disordered" evidence="9">
    <location>
        <begin position="1"/>
        <end position="53"/>
    </location>
</feature>
<dbReference type="GO" id="GO:0005634">
    <property type="term" value="C:nucleus"/>
    <property type="evidence" value="ECO:0000318"/>
    <property type="project" value="GO_Central"/>
</dbReference>
<protein>
    <submittedName>
        <fullName evidence="11">Transcription factor</fullName>
    </submittedName>
</protein>
<evidence type="ECO:0000256" key="2">
    <source>
        <dbReference type="ARBA" id="ARBA00022723"/>
    </source>
</evidence>
<evidence type="ECO:0000256" key="9">
    <source>
        <dbReference type="SAM" id="MobiDB-lite"/>
    </source>
</evidence>
<proteinExistence type="predicted"/>
<evidence type="ECO:0000256" key="3">
    <source>
        <dbReference type="ARBA" id="ARBA00022771"/>
    </source>
</evidence>
<feature type="region of interest" description="Disordered" evidence="9">
    <location>
        <begin position="329"/>
        <end position="402"/>
    </location>
</feature>
<dbReference type="SMART" id="SM00401">
    <property type="entry name" value="ZnF_GATA"/>
    <property type="match status" value="2"/>
</dbReference>
<dbReference type="PANTHER" id="PTHR10071:SF335">
    <property type="entry name" value="IRON-SENSING TRANSCRIPTIONAL REPRESSOR-RELATED"/>
    <property type="match status" value="1"/>
</dbReference>
<dbReference type="JaponicusDB" id="SJAG_04249">
    <property type="gene designation" value="fil1"/>
</dbReference>
<dbReference type="PROSITE" id="PS00344">
    <property type="entry name" value="GATA_ZN_FINGER_1"/>
    <property type="match status" value="1"/>
</dbReference>
<dbReference type="GO" id="GO:0008270">
    <property type="term" value="F:zinc ion binding"/>
    <property type="evidence" value="ECO:0007669"/>
    <property type="project" value="UniProtKB-KW"/>
</dbReference>
<dbReference type="GO" id="GO:0045944">
    <property type="term" value="P:positive regulation of transcription by RNA polymerase II"/>
    <property type="evidence" value="ECO:0000318"/>
    <property type="project" value="GO_Central"/>
</dbReference>
<organism evidence="11 13">
    <name type="scientific">Schizosaccharomyces japonicus (strain yFS275 / FY16936)</name>
    <name type="common">Fission yeast</name>
    <dbReference type="NCBI Taxonomy" id="402676"/>
    <lineage>
        <taxon>Eukaryota</taxon>
        <taxon>Fungi</taxon>
        <taxon>Dikarya</taxon>
        <taxon>Ascomycota</taxon>
        <taxon>Taphrinomycotina</taxon>
        <taxon>Schizosaccharomycetes</taxon>
        <taxon>Schizosaccharomycetales</taxon>
        <taxon>Schizosaccharomycetaceae</taxon>
        <taxon>Schizosaccharomyces</taxon>
    </lineage>
</organism>
<dbReference type="InterPro" id="IPR039355">
    <property type="entry name" value="Transcription_factor_GATA"/>
</dbReference>
<dbReference type="RefSeq" id="XP_002175368.2">
    <property type="nucleotide sequence ID" value="XM_002175332.2"/>
</dbReference>
<feature type="compositionally biased region" description="Low complexity" evidence="9">
    <location>
        <begin position="329"/>
        <end position="340"/>
    </location>
</feature>
<keyword evidence="13" id="KW-1185">Reference proteome</keyword>
<accession>B6K6C1</accession>
<feature type="compositionally biased region" description="Polar residues" evidence="9">
    <location>
        <begin position="44"/>
        <end position="53"/>
    </location>
</feature>